<comment type="subunit">
    <text evidence="6">Homodimer.</text>
</comment>
<feature type="domain" description="Flavodoxin-like fold" evidence="7">
    <location>
        <begin position="3"/>
        <end position="179"/>
    </location>
</feature>
<dbReference type="InterPro" id="IPR003680">
    <property type="entry name" value="Flavodoxin_fold"/>
</dbReference>
<dbReference type="EMBL" id="KR270805">
    <property type="protein sequence ID" value="ALI94178.1"/>
    <property type="molecule type" value="Genomic_DNA"/>
</dbReference>
<dbReference type="GO" id="GO:0016652">
    <property type="term" value="F:oxidoreductase activity, acting on NAD(P)H as acceptor"/>
    <property type="evidence" value="ECO:0007669"/>
    <property type="project" value="UniProtKB-UniRule"/>
</dbReference>
<dbReference type="EC" id="1.7.1.17" evidence="6"/>
<dbReference type="InterPro" id="IPR029039">
    <property type="entry name" value="Flavoprotein-like_sf"/>
</dbReference>
<keyword evidence="4 6" id="KW-0520">NAD</keyword>
<sequence length="210" mass="22736">MSSLLHIDASIRHEGSTSRQLTSYFATQWRQNHPDAGYVYRDLAAQPIPHITHAVREYVMDPSRDHGQTDQEKALVDTVVSEVHDADTILLGVPMYNFTVPSSIKVWIDLLVSPAHAILPPAETGALSGKSVIVVTARGGSYAPGTPREGDDYQEPYLRHVLKGIGLGGNLTFVHAELTLAATVTAMAQLQPLAEKSLAAAYETLKKLAA</sequence>
<dbReference type="GO" id="GO:0009055">
    <property type="term" value="F:electron transfer activity"/>
    <property type="evidence" value="ECO:0007669"/>
    <property type="project" value="UniProtKB-UniRule"/>
</dbReference>
<dbReference type="PANTHER" id="PTHR43741">
    <property type="entry name" value="FMN-DEPENDENT NADH-AZOREDUCTASE 1"/>
    <property type="match status" value="1"/>
</dbReference>
<dbReference type="GO" id="GO:0010181">
    <property type="term" value="F:FMN binding"/>
    <property type="evidence" value="ECO:0007669"/>
    <property type="project" value="UniProtKB-UniRule"/>
</dbReference>
<keyword evidence="1 6" id="KW-0285">Flavoprotein</keyword>
<feature type="binding site" evidence="6">
    <location>
        <begin position="95"/>
        <end position="98"/>
    </location>
    <ligand>
        <name>FMN</name>
        <dbReference type="ChEBI" id="CHEBI:58210"/>
    </ligand>
</feature>
<evidence type="ECO:0000259" key="7">
    <source>
        <dbReference type="Pfam" id="PF02525"/>
    </source>
</evidence>
<dbReference type="Gene3D" id="3.40.50.360">
    <property type="match status" value="1"/>
</dbReference>
<evidence type="ECO:0000256" key="4">
    <source>
        <dbReference type="ARBA" id="ARBA00023027"/>
    </source>
</evidence>
<reference evidence="8" key="1">
    <citation type="submission" date="2015-04" db="EMBL/GenBank/DDBJ databases">
        <title>Identification and functional analysis of the gene cluster involved in ansalactams biosynthesis from Streptomyces sp. XZQH4.</title>
        <authorList>
            <person name="Wang H."/>
            <person name="Xie C."/>
            <person name="Shen Y."/>
        </authorList>
    </citation>
    <scope>NUCLEOTIDE SEQUENCE</scope>
    <source>
        <strain evidence="8">XZQH4</strain>
    </source>
</reference>
<dbReference type="EC" id="1.6.5.-" evidence="6"/>
<evidence type="ECO:0000256" key="3">
    <source>
        <dbReference type="ARBA" id="ARBA00023002"/>
    </source>
</evidence>
<comment type="catalytic activity">
    <reaction evidence="5">
        <text>N,N-dimethyl-1,4-phenylenediamine + anthranilate + 2 NAD(+) = 2-(4-dimethylaminophenyl)diazenylbenzoate + 2 NADH + 2 H(+)</text>
        <dbReference type="Rhea" id="RHEA:55872"/>
        <dbReference type="ChEBI" id="CHEBI:15378"/>
        <dbReference type="ChEBI" id="CHEBI:15783"/>
        <dbReference type="ChEBI" id="CHEBI:16567"/>
        <dbReference type="ChEBI" id="CHEBI:57540"/>
        <dbReference type="ChEBI" id="CHEBI:57945"/>
        <dbReference type="ChEBI" id="CHEBI:71579"/>
        <dbReference type="EC" id="1.7.1.17"/>
    </reaction>
    <physiologicalReaction direction="right-to-left" evidence="5">
        <dbReference type="Rhea" id="RHEA:55874"/>
    </physiologicalReaction>
</comment>
<comment type="catalytic activity">
    <reaction evidence="6">
        <text>2 a quinone + NADH + H(+) = 2 a 1,4-benzosemiquinone + NAD(+)</text>
        <dbReference type="Rhea" id="RHEA:65952"/>
        <dbReference type="ChEBI" id="CHEBI:15378"/>
        <dbReference type="ChEBI" id="CHEBI:57540"/>
        <dbReference type="ChEBI" id="CHEBI:57945"/>
        <dbReference type="ChEBI" id="CHEBI:132124"/>
        <dbReference type="ChEBI" id="CHEBI:134225"/>
    </reaction>
</comment>
<keyword evidence="3 6" id="KW-0560">Oxidoreductase</keyword>
<comment type="cofactor">
    <cofactor evidence="6">
        <name>FMN</name>
        <dbReference type="ChEBI" id="CHEBI:58210"/>
    </cofactor>
    <text evidence="6">Binds 1 FMN per subunit.</text>
</comment>
<dbReference type="InterPro" id="IPR023048">
    <property type="entry name" value="NADH:quinone_OxRdtase_FMN_depd"/>
</dbReference>
<evidence type="ECO:0000256" key="1">
    <source>
        <dbReference type="ARBA" id="ARBA00022630"/>
    </source>
</evidence>
<comment type="similarity">
    <text evidence="6">Belongs to the azoreductase type 1 family.</text>
</comment>
<evidence type="ECO:0000256" key="5">
    <source>
        <dbReference type="ARBA" id="ARBA00048542"/>
    </source>
</evidence>
<evidence type="ECO:0000256" key="6">
    <source>
        <dbReference type="HAMAP-Rule" id="MF_01216"/>
    </source>
</evidence>
<dbReference type="InterPro" id="IPR050104">
    <property type="entry name" value="FMN-dep_NADH:Q_OxRdtase_AzoR1"/>
</dbReference>
<dbReference type="HAMAP" id="MF_01216">
    <property type="entry name" value="Azoreductase_type1"/>
    <property type="match status" value="1"/>
</dbReference>
<feature type="binding site" evidence="6">
    <location>
        <begin position="16"/>
        <end position="18"/>
    </location>
    <ligand>
        <name>FMN</name>
        <dbReference type="ChEBI" id="CHEBI:58210"/>
    </ligand>
</feature>
<accession>A0A0P0CMZ6</accession>
<comment type="function">
    <text evidence="6">Also exhibits azoreductase activity. Catalyzes the reductive cleavage of the azo bond in aromatic azo compounds to the corresponding amines.</text>
</comment>
<dbReference type="SUPFAM" id="SSF52218">
    <property type="entry name" value="Flavoproteins"/>
    <property type="match status" value="1"/>
</dbReference>
<evidence type="ECO:0000313" key="8">
    <source>
        <dbReference type="EMBL" id="ALI94178.1"/>
    </source>
</evidence>
<feature type="binding site" evidence="6">
    <location>
        <position position="10"/>
    </location>
    <ligand>
        <name>FMN</name>
        <dbReference type="ChEBI" id="CHEBI:58210"/>
    </ligand>
</feature>
<evidence type="ECO:0000256" key="2">
    <source>
        <dbReference type="ARBA" id="ARBA00022643"/>
    </source>
</evidence>
<keyword evidence="2 6" id="KW-0288">FMN</keyword>
<name>A0A0P0CMZ6_9ACTN</name>
<comment type="function">
    <text evidence="6">Quinone reductase that provides resistance to thiol-specific stress caused by electrophilic quinones.</text>
</comment>
<organism evidence="8">
    <name type="scientific">Streptomyces sp. XZQH4</name>
    <dbReference type="NCBI Taxonomy" id="1245513"/>
    <lineage>
        <taxon>Bacteria</taxon>
        <taxon>Bacillati</taxon>
        <taxon>Actinomycetota</taxon>
        <taxon>Actinomycetes</taxon>
        <taxon>Kitasatosporales</taxon>
        <taxon>Streptomycetaceae</taxon>
        <taxon>Streptomyces</taxon>
    </lineage>
</organism>
<dbReference type="GO" id="GO:0016655">
    <property type="term" value="F:oxidoreductase activity, acting on NAD(P)H, quinone or similar compound as acceptor"/>
    <property type="evidence" value="ECO:0007669"/>
    <property type="project" value="InterPro"/>
</dbReference>
<dbReference type="AlphaFoldDB" id="A0A0P0CMZ6"/>
<gene>
    <name evidence="8" type="primary">asl4</name>
    <name evidence="6" type="synonym">azoR</name>
</gene>
<comment type="caution">
    <text evidence="6">Lacks conserved residue(s) required for the propagation of feature annotation.</text>
</comment>
<dbReference type="Pfam" id="PF02525">
    <property type="entry name" value="Flavodoxin_2"/>
    <property type="match status" value="1"/>
</dbReference>
<proteinExistence type="inferred from homology"/>
<dbReference type="PANTHER" id="PTHR43741:SF4">
    <property type="entry name" value="FMN-DEPENDENT NADH:QUINONE OXIDOREDUCTASE"/>
    <property type="match status" value="1"/>
</dbReference>
<protein>
    <recommendedName>
        <fullName evidence="6">FMN dependent NADH:quinone oxidoreductase</fullName>
        <ecNumber evidence="6">1.6.5.-</ecNumber>
    </recommendedName>
    <alternativeName>
        <fullName evidence="6">Azo-dye reductase</fullName>
    </alternativeName>
    <alternativeName>
        <fullName evidence="6">FMN-dependent NADH-azo compound oxidoreductase</fullName>
    </alternativeName>
    <alternativeName>
        <fullName evidence="6">FMN-dependent NADH-azoreductase</fullName>
        <ecNumber evidence="6">1.7.1.17</ecNumber>
    </alternativeName>
</protein>